<reference evidence="3 4" key="1">
    <citation type="journal article" date="2011" name="J. Bacteriol.">
        <title>Genome sequence of the mercury-methylating and pleomorphic Desulfovibrio africanus Strain Walvis Bay.</title>
        <authorList>
            <person name="Brown S.D."/>
            <person name="Wall J.D."/>
            <person name="Kucken A.M."/>
            <person name="Gilmour C.C."/>
            <person name="Podar M."/>
            <person name="Brandt C.C."/>
            <person name="Teshima H."/>
            <person name="Detter J.C."/>
            <person name="Han C.S."/>
            <person name="Land M.L."/>
            <person name="Lucas S."/>
            <person name="Han J."/>
            <person name="Pennacchio L."/>
            <person name="Nolan M."/>
            <person name="Pitluck S."/>
            <person name="Woyke T."/>
            <person name="Goodwin L."/>
            <person name="Palumbo A.V."/>
            <person name="Elias D.A."/>
        </authorList>
    </citation>
    <scope>NUCLEOTIDE SEQUENCE [LARGE SCALE GENOMIC DNA]</scope>
    <source>
        <strain evidence="3 4">Walvis Bay</strain>
    </source>
</reference>
<sequence length="290" mass="32315">MPKTDKSTIQMIMARKKEILKAWLEAQYDSKSIRLDLINKGELATQSEDFLDAFVDAIKTENLTDISAPEYKYVVQMLGDISRSRTRQGFSPSETAMYVFSLKDTLLHFLQDAFSDKPEELNKEVLRFSKLLDNLGLLTFEAYTHSREDVIQRQQEEILELSTPVIRIWKGVLSVPLIGTLDSARTQTIMESLLQQIVATESSVAILDISGVPAVDTLVAQHLLKTVSAARLMGAECIISGIRPEIAQTMVNLGVDINVKTKATLGEALKEAFSRIGLRVVRSEAAPERS</sequence>
<dbReference type="Pfam" id="PF14361">
    <property type="entry name" value="RsbRD_N"/>
    <property type="match status" value="1"/>
</dbReference>
<dbReference type="InterPro" id="IPR025751">
    <property type="entry name" value="RsbRD_N_dom"/>
</dbReference>
<dbReference type="InterPro" id="IPR002645">
    <property type="entry name" value="STAS_dom"/>
</dbReference>
<dbReference type="AlphaFoldDB" id="F3Z3H7"/>
<dbReference type="RefSeq" id="WP_014260095.1">
    <property type="nucleotide sequence ID" value="NC_016629.1"/>
</dbReference>
<feature type="domain" description="STAS" evidence="2">
    <location>
        <begin position="162"/>
        <end position="272"/>
    </location>
</feature>
<evidence type="ECO:0000259" key="2">
    <source>
        <dbReference type="PROSITE" id="PS50801"/>
    </source>
</evidence>
<dbReference type="EMBL" id="CP003221">
    <property type="protein sequence ID" value="EGJ50349.1"/>
    <property type="molecule type" value="Genomic_DNA"/>
</dbReference>
<protein>
    <submittedName>
        <fullName evidence="3">Anti-sigma-factor antagonist</fullName>
    </submittedName>
</protein>
<proteinExistence type="predicted"/>
<dbReference type="Gene3D" id="3.30.750.24">
    <property type="entry name" value="STAS domain"/>
    <property type="match status" value="1"/>
</dbReference>
<dbReference type="PROSITE" id="PS50801">
    <property type="entry name" value="STAS"/>
    <property type="match status" value="1"/>
</dbReference>
<dbReference type="InterPro" id="IPR036513">
    <property type="entry name" value="STAS_dom_sf"/>
</dbReference>
<evidence type="ECO:0000313" key="4">
    <source>
        <dbReference type="Proteomes" id="UP000007844"/>
    </source>
</evidence>
<dbReference type="Proteomes" id="UP000007844">
    <property type="component" value="Chromosome"/>
</dbReference>
<accession>F3Z3H7</accession>
<dbReference type="InterPro" id="IPR051932">
    <property type="entry name" value="Bact_StressResp_Reg"/>
</dbReference>
<dbReference type="CDD" id="cd07041">
    <property type="entry name" value="STAS_RsbR_RsbS_like"/>
    <property type="match status" value="1"/>
</dbReference>
<dbReference type="eggNOG" id="COG1366">
    <property type="taxonomic scope" value="Bacteria"/>
</dbReference>
<evidence type="ECO:0000256" key="1">
    <source>
        <dbReference type="ARBA" id="ARBA00022553"/>
    </source>
</evidence>
<organism evidence="3 4">
    <name type="scientific">Desulfocurvibacter africanus subsp. africanus str. Walvis Bay</name>
    <dbReference type="NCBI Taxonomy" id="690850"/>
    <lineage>
        <taxon>Bacteria</taxon>
        <taxon>Pseudomonadati</taxon>
        <taxon>Thermodesulfobacteriota</taxon>
        <taxon>Desulfovibrionia</taxon>
        <taxon>Desulfovibrionales</taxon>
        <taxon>Desulfovibrionaceae</taxon>
        <taxon>Desulfocurvibacter</taxon>
    </lineage>
</organism>
<keyword evidence="4" id="KW-1185">Reference proteome</keyword>
<dbReference type="KEGG" id="daf:Desaf_2020"/>
<keyword evidence="1" id="KW-0597">Phosphoprotein</keyword>
<dbReference type="Pfam" id="PF01740">
    <property type="entry name" value="STAS"/>
    <property type="match status" value="1"/>
</dbReference>
<dbReference type="STRING" id="690850.Desaf_2020"/>
<name>F3Z3H7_DESAF</name>
<dbReference type="SUPFAM" id="SSF52091">
    <property type="entry name" value="SpoIIaa-like"/>
    <property type="match status" value="1"/>
</dbReference>
<dbReference type="PANTHER" id="PTHR33745">
    <property type="entry name" value="RSBT ANTAGONIST PROTEIN RSBS-RELATED"/>
    <property type="match status" value="1"/>
</dbReference>
<gene>
    <name evidence="3" type="ORF">Desaf_2020</name>
</gene>
<evidence type="ECO:0000313" key="3">
    <source>
        <dbReference type="EMBL" id="EGJ50349.1"/>
    </source>
</evidence>
<dbReference type="HOGENOM" id="CLU_026775_0_0_7"/>
<dbReference type="PANTHER" id="PTHR33745:SF3">
    <property type="entry name" value="RSBT CO-ANTAGONIST PROTEIN RSBRC"/>
    <property type="match status" value="1"/>
</dbReference>